<feature type="chain" id="PRO_5013222910" evidence="1">
    <location>
        <begin position="20"/>
        <end position="224"/>
    </location>
</feature>
<gene>
    <name evidence="2" type="ORF">SAMN05444273_102490</name>
</gene>
<reference evidence="3" key="1">
    <citation type="submission" date="2016-11" db="EMBL/GenBank/DDBJ databases">
        <authorList>
            <person name="Varghese N."/>
            <person name="Submissions S."/>
        </authorList>
    </citation>
    <scope>NUCLEOTIDE SEQUENCE [LARGE SCALE GENOMIC DNA]</scope>
    <source>
        <strain evidence="3">DSM 100566</strain>
    </source>
</reference>
<dbReference type="Proteomes" id="UP000184144">
    <property type="component" value="Unassembled WGS sequence"/>
</dbReference>
<organism evidence="2 3">
    <name type="scientific">Litoreibacter ascidiaceicola</name>
    <dbReference type="NCBI Taxonomy" id="1486859"/>
    <lineage>
        <taxon>Bacteria</taxon>
        <taxon>Pseudomonadati</taxon>
        <taxon>Pseudomonadota</taxon>
        <taxon>Alphaproteobacteria</taxon>
        <taxon>Rhodobacterales</taxon>
        <taxon>Roseobacteraceae</taxon>
        <taxon>Litoreibacter</taxon>
    </lineage>
</organism>
<keyword evidence="1" id="KW-0732">Signal</keyword>
<protein>
    <submittedName>
        <fullName evidence="2">Uncharacterized protein</fullName>
    </submittedName>
</protein>
<proteinExistence type="predicted"/>
<evidence type="ECO:0000256" key="1">
    <source>
        <dbReference type="SAM" id="SignalP"/>
    </source>
</evidence>
<evidence type="ECO:0000313" key="2">
    <source>
        <dbReference type="EMBL" id="SHE76011.1"/>
    </source>
</evidence>
<dbReference type="AlphaFoldDB" id="A0A1M4W418"/>
<sequence length="224" mass="25597">MRRGLYCWALLVPFLASIAVSETLLCDNPNVSVRFHQRDIAELTCNAVEQAEALFDQCDLPPLSRPLRIDIVEDLKPGCVALYHCGKDRIEVLEPQKMQARRSPKDAFAFLEITPYFQSVIVHELAHSNFDDAPCPFESCIAADEYIAYSMQIMSLTPQQKAEFVANSDLDRKITRDELSAIILFMAPTLFARKSWAHLSQRNDQCGYLRKILDGTILFDYERF</sequence>
<name>A0A1M4W418_9RHOB</name>
<keyword evidence="3" id="KW-1185">Reference proteome</keyword>
<dbReference type="EMBL" id="FQUV01000002">
    <property type="protein sequence ID" value="SHE76011.1"/>
    <property type="molecule type" value="Genomic_DNA"/>
</dbReference>
<evidence type="ECO:0000313" key="3">
    <source>
        <dbReference type="Proteomes" id="UP000184144"/>
    </source>
</evidence>
<dbReference type="STRING" id="1486859.SAMN05444273_102490"/>
<feature type="signal peptide" evidence="1">
    <location>
        <begin position="1"/>
        <end position="19"/>
    </location>
</feature>
<accession>A0A1M4W418</accession>